<feature type="domain" description="RagB/SusD" evidence="6">
    <location>
        <begin position="362"/>
        <end position="515"/>
    </location>
</feature>
<dbReference type="PROSITE" id="PS51257">
    <property type="entry name" value="PROKAR_LIPOPROTEIN"/>
    <property type="match status" value="1"/>
</dbReference>
<dbReference type="RefSeq" id="WP_106481433.1">
    <property type="nucleotide sequence ID" value="NZ_CP032819.1"/>
</dbReference>
<dbReference type="EMBL" id="CP032819">
    <property type="protein sequence ID" value="AZS31038.1"/>
    <property type="molecule type" value="Genomic_DNA"/>
</dbReference>
<dbReference type="Pfam" id="PF07980">
    <property type="entry name" value="SusD_RagB"/>
    <property type="match status" value="1"/>
</dbReference>
<dbReference type="InterPro" id="IPR012944">
    <property type="entry name" value="SusD_RagB_dom"/>
</dbReference>
<reference evidence="8 9" key="1">
    <citation type="submission" date="2018-10" db="EMBL/GenBank/DDBJ databases">
        <title>Butyricimonas faecalis sp. nov., isolated from human faeces and emended description of the genus Butyricimonas.</title>
        <authorList>
            <person name="Le Roy T."/>
            <person name="Van der Smissen P."/>
            <person name="Paquot A."/>
            <person name="Delzenne N."/>
            <person name="Muccioli G."/>
            <person name="Collet J.-F."/>
            <person name="Cani P.D."/>
        </authorList>
    </citation>
    <scope>NUCLEOTIDE SEQUENCE [LARGE SCALE GENOMIC DNA]</scope>
    <source>
        <strain evidence="8 9">H184</strain>
    </source>
</reference>
<accession>A0A3S9VWW7</accession>
<keyword evidence="4" id="KW-0472">Membrane</keyword>
<dbReference type="AlphaFoldDB" id="A0A3S9VWW7"/>
<name>A0A3S9VWW7_9BACT</name>
<dbReference type="GO" id="GO:0009279">
    <property type="term" value="C:cell outer membrane"/>
    <property type="evidence" value="ECO:0007669"/>
    <property type="project" value="UniProtKB-SubCell"/>
</dbReference>
<dbReference type="Proteomes" id="UP000270673">
    <property type="component" value="Chromosome"/>
</dbReference>
<gene>
    <name evidence="8" type="ORF">D8S85_16725</name>
</gene>
<dbReference type="KEGG" id="buy:D8S85_16725"/>
<keyword evidence="9" id="KW-1185">Reference proteome</keyword>
<evidence type="ECO:0000256" key="3">
    <source>
        <dbReference type="ARBA" id="ARBA00022729"/>
    </source>
</evidence>
<evidence type="ECO:0000256" key="5">
    <source>
        <dbReference type="ARBA" id="ARBA00023237"/>
    </source>
</evidence>
<dbReference type="SUPFAM" id="SSF48452">
    <property type="entry name" value="TPR-like"/>
    <property type="match status" value="1"/>
</dbReference>
<keyword evidence="3" id="KW-0732">Signal</keyword>
<protein>
    <submittedName>
        <fullName evidence="8">RagB/SusD family nutrient uptake outer membrane protein</fullName>
    </submittedName>
</protein>
<sequence length="531" mass="60981">MKKYILLIWVVACGLLTGCDDFLEEHSNDNAYATTCKDLNELLIGNGYMKYYVSRANLSSLSVNTKNGPYFPWLLVMDDDAEEFVRGSYSKNSPLAELEGFYEWVSNPYNIDGVLYSDKTWGRLYEHIGVVNVILDKVEEFKHDTEADRNIIKGQSHFLRGAYYYLLVNLYAKAYDKISASRDLGVPLKLTPYVEDINYTRSPVDSVYMQIVRDLELAVTELEGYKPATVRRASQDAARALLSRVYCYMGKWELVPDLCNAILDGNRWSLRNLNTMNADSSWIEISSPEIIFANGSHCVNRVFPTVKNASGRSGFRVSDELVDLFNEHGTVETTVGGSSVEVLNDCRKAVTLYMEDAPNVDYYIPRKTKKDEVKSEYDFVSDNFSIRLSEVYLNLAEAYAMTDQEDLAKATLKTLLEKRLVRVNDITATGEDLVKLIRNERRRELCFEGQRWFDLRRYAVSPRYPEVKQIVHKVYDYVYGDMNTVGSYRGYYVLPEYPDGGWLLPIPNEEIEQTDGSIVNNERQDCILYEY</sequence>
<dbReference type="OrthoDB" id="1109873at2"/>
<feature type="domain" description="SusD-like N-terminal" evidence="7">
    <location>
        <begin position="107"/>
        <end position="246"/>
    </location>
</feature>
<evidence type="ECO:0000256" key="1">
    <source>
        <dbReference type="ARBA" id="ARBA00004442"/>
    </source>
</evidence>
<comment type="subcellular location">
    <subcellularLocation>
        <location evidence="1">Cell outer membrane</location>
    </subcellularLocation>
</comment>
<dbReference type="CDD" id="cd08977">
    <property type="entry name" value="SusD"/>
    <property type="match status" value="1"/>
</dbReference>
<evidence type="ECO:0000259" key="6">
    <source>
        <dbReference type="Pfam" id="PF07980"/>
    </source>
</evidence>
<comment type="similarity">
    <text evidence="2">Belongs to the SusD family.</text>
</comment>
<dbReference type="InterPro" id="IPR033985">
    <property type="entry name" value="SusD-like_N"/>
</dbReference>
<evidence type="ECO:0000259" key="7">
    <source>
        <dbReference type="Pfam" id="PF14322"/>
    </source>
</evidence>
<organism evidence="8 9">
    <name type="scientific">Butyricimonas faecalis</name>
    <dbReference type="NCBI Taxonomy" id="2093856"/>
    <lineage>
        <taxon>Bacteria</taxon>
        <taxon>Pseudomonadati</taxon>
        <taxon>Bacteroidota</taxon>
        <taxon>Bacteroidia</taxon>
        <taxon>Bacteroidales</taxon>
        <taxon>Odoribacteraceae</taxon>
        <taxon>Butyricimonas</taxon>
    </lineage>
</organism>
<dbReference type="InterPro" id="IPR011990">
    <property type="entry name" value="TPR-like_helical_dom_sf"/>
</dbReference>
<evidence type="ECO:0000313" key="9">
    <source>
        <dbReference type="Proteomes" id="UP000270673"/>
    </source>
</evidence>
<evidence type="ECO:0000256" key="4">
    <source>
        <dbReference type="ARBA" id="ARBA00023136"/>
    </source>
</evidence>
<evidence type="ECO:0000313" key="8">
    <source>
        <dbReference type="EMBL" id="AZS31038.1"/>
    </source>
</evidence>
<keyword evidence="5" id="KW-0998">Cell outer membrane</keyword>
<evidence type="ECO:0000256" key="2">
    <source>
        <dbReference type="ARBA" id="ARBA00006275"/>
    </source>
</evidence>
<proteinExistence type="inferred from homology"/>
<dbReference type="Gene3D" id="1.25.40.390">
    <property type="match status" value="1"/>
</dbReference>
<dbReference type="Pfam" id="PF14322">
    <property type="entry name" value="SusD-like_3"/>
    <property type="match status" value="1"/>
</dbReference>